<proteinExistence type="predicted"/>
<evidence type="ECO:0000313" key="1">
    <source>
        <dbReference type="EMBL" id="BBZ36904.1"/>
    </source>
</evidence>
<organism evidence="1 2">
    <name type="scientific">Mycolicibacterium confluentis</name>
    <dbReference type="NCBI Taxonomy" id="28047"/>
    <lineage>
        <taxon>Bacteria</taxon>
        <taxon>Bacillati</taxon>
        <taxon>Actinomycetota</taxon>
        <taxon>Actinomycetes</taxon>
        <taxon>Mycobacteriales</taxon>
        <taxon>Mycobacteriaceae</taxon>
        <taxon>Mycolicibacterium</taxon>
    </lineage>
</organism>
<sequence>MIGLVDFGSTFTKLRAVSQDGRFVDSSQHPTVGRDVLAGLTSAQRDIESRHPGKVFTQTLACSSAGGGLRMAVVGLERELTVEAARQAALSAGARVTTVVSAGLKSATDAHELLTQNPDIILLVGGTDGGDEKTLRESAGVLAGIDGHHVPVVIAGNDVVQEEAAKGLRDRGWTVARAPNVMPAIRAFSPEGVREVVRRLFISHVIGGKLIEGERLSQLVQMATPDAVLRGTELLAHMLAQRGAGTGLIVVDVGGATTDVHSALVGHSAPRGYKRPLLPQSVTARSVEADLGVRWNALGIVEAARREGLISTAEAAELADPAAVREQNPNYLSDCRAESDADRRLTMLAITVALRRHVGRERLTLTPDGAVLEREGRDLTKATLLVGTGGALRALNPPDLSTCLSNALGSKPLLLPRQVRTGMDDQYVLAAAGLLATASPLAARALLESAMPLLINSLSTKA</sequence>
<reference evidence="1" key="2">
    <citation type="submission" date="2020-02" db="EMBL/GenBank/DDBJ databases">
        <authorList>
            <person name="Matsumoto Y."/>
            <person name="Motooka D."/>
            <person name="Nakamura S."/>
        </authorList>
    </citation>
    <scope>NUCLEOTIDE SEQUENCE</scope>
    <source>
        <strain evidence="1">JCM 13671</strain>
    </source>
</reference>
<dbReference type="InterPro" id="IPR006230">
    <property type="entry name" value="MutL"/>
</dbReference>
<evidence type="ECO:0000313" key="2">
    <source>
        <dbReference type="Proteomes" id="UP000466931"/>
    </source>
</evidence>
<evidence type="ECO:0008006" key="3">
    <source>
        <dbReference type="Google" id="ProtNLM"/>
    </source>
</evidence>
<name>A0A7I7Y6I2_9MYCO</name>
<dbReference type="NCBIfam" id="TIGR01319">
    <property type="entry name" value="glmL_fam"/>
    <property type="match status" value="1"/>
</dbReference>
<dbReference type="Pfam" id="PF13941">
    <property type="entry name" value="MutL"/>
    <property type="match status" value="1"/>
</dbReference>
<dbReference type="EMBL" id="AP022612">
    <property type="protein sequence ID" value="BBZ36904.1"/>
    <property type="molecule type" value="Genomic_DNA"/>
</dbReference>
<gene>
    <name evidence="1" type="ORF">MCNF_55090</name>
</gene>
<dbReference type="Proteomes" id="UP000466931">
    <property type="component" value="Chromosome"/>
</dbReference>
<dbReference type="AlphaFoldDB" id="A0A7I7Y6I2"/>
<reference evidence="1" key="1">
    <citation type="journal article" date="2019" name="Emerg. Microbes Infect.">
        <title>Comprehensive subspecies identification of 175 nontuberculous mycobacteria species based on 7547 genomic profiles.</title>
        <authorList>
            <person name="Matsumoto Y."/>
            <person name="Kinjo T."/>
            <person name="Motooka D."/>
            <person name="Nabeya D."/>
            <person name="Jung N."/>
            <person name="Uechi K."/>
            <person name="Horii T."/>
            <person name="Iida T."/>
            <person name="Fujita J."/>
            <person name="Nakamura S."/>
        </authorList>
    </citation>
    <scope>NUCLEOTIDE SEQUENCE [LARGE SCALE GENOMIC DNA]</scope>
    <source>
        <strain evidence="1">JCM 13671</strain>
    </source>
</reference>
<keyword evidence="2" id="KW-1185">Reference proteome</keyword>
<accession>A0A7I7Y6I2</accession>
<protein>
    <recommendedName>
        <fullName evidence="3">Glutamate mutase</fullName>
    </recommendedName>
</protein>